<evidence type="ECO:0000256" key="6">
    <source>
        <dbReference type="ARBA" id="ARBA00023136"/>
    </source>
</evidence>
<evidence type="ECO:0000256" key="4">
    <source>
        <dbReference type="ARBA" id="ARBA00022692"/>
    </source>
</evidence>
<feature type="transmembrane region" description="Helical" evidence="7">
    <location>
        <begin position="80"/>
        <end position="103"/>
    </location>
</feature>
<evidence type="ECO:0000313" key="8">
    <source>
        <dbReference type="EMBL" id="TFW19388.1"/>
    </source>
</evidence>
<keyword evidence="9" id="KW-1185">Reference proteome</keyword>
<dbReference type="PANTHER" id="PTHR30250">
    <property type="entry name" value="PST FAMILY PREDICTED COLANIC ACID TRANSPORTER"/>
    <property type="match status" value="1"/>
</dbReference>
<feature type="transmembrane region" description="Helical" evidence="7">
    <location>
        <begin position="358"/>
        <end position="384"/>
    </location>
</feature>
<feature type="transmembrane region" description="Helical" evidence="7">
    <location>
        <begin position="404"/>
        <end position="427"/>
    </location>
</feature>
<feature type="transmembrane region" description="Helical" evidence="7">
    <location>
        <begin position="115"/>
        <end position="134"/>
    </location>
</feature>
<accession>A0A4Y9SBB6</accession>
<dbReference type="GO" id="GO:0005886">
    <property type="term" value="C:plasma membrane"/>
    <property type="evidence" value="ECO:0007669"/>
    <property type="project" value="UniProtKB-SubCell"/>
</dbReference>
<dbReference type="AlphaFoldDB" id="A0A4Y9SBB6"/>
<evidence type="ECO:0000256" key="2">
    <source>
        <dbReference type="ARBA" id="ARBA00007430"/>
    </source>
</evidence>
<comment type="caution">
    <text evidence="8">The sequence shown here is derived from an EMBL/GenBank/DDBJ whole genome shotgun (WGS) entry which is preliminary data.</text>
</comment>
<feature type="transmembrane region" description="Helical" evidence="7">
    <location>
        <begin position="282"/>
        <end position="303"/>
    </location>
</feature>
<organism evidence="8 9">
    <name type="scientific">Duganella callida</name>
    <dbReference type="NCBI Taxonomy" id="2561932"/>
    <lineage>
        <taxon>Bacteria</taxon>
        <taxon>Pseudomonadati</taxon>
        <taxon>Pseudomonadota</taxon>
        <taxon>Betaproteobacteria</taxon>
        <taxon>Burkholderiales</taxon>
        <taxon>Oxalobacteraceae</taxon>
        <taxon>Telluria group</taxon>
        <taxon>Duganella</taxon>
    </lineage>
</organism>
<comment type="similarity">
    <text evidence="2">Belongs to the polysaccharide synthase family.</text>
</comment>
<protein>
    <submittedName>
        <fullName evidence="8">Lipopolysaccharide biosynthesis protein</fullName>
    </submittedName>
</protein>
<evidence type="ECO:0000256" key="1">
    <source>
        <dbReference type="ARBA" id="ARBA00004651"/>
    </source>
</evidence>
<dbReference type="PANTHER" id="PTHR30250:SF10">
    <property type="entry name" value="LIPOPOLYSACCHARIDE BIOSYNTHESIS PROTEIN WZXC"/>
    <property type="match status" value="1"/>
</dbReference>
<feature type="transmembrane region" description="Helical" evidence="7">
    <location>
        <begin position="439"/>
        <end position="462"/>
    </location>
</feature>
<dbReference type="RefSeq" id="WP_135202633.1">
    <property type="nucleotide sequence ID" value="NZ_SPVG01000169.1"/>
</dbReference>
<sequence>MNQINQSMARGVVWMMGARLLDRSIGIVSTLVLTRLLVPGDFGLVAMATAVGGLLDLLGSFSFDAALIQKANAERRHFDTVWTFNLLFGLVSALGLVLLAAPAAVFYHEPRLTDVMLVMGLIYGIGAFTNVGVVTFRKELQFRQEFIFIAVRRATTFFLTLGAAYLLRSYWALLLGMTVGRLVNVIMSYTMNSYRPRLSLAAARELFHFSKWMLIANCLQFLRHDGCTFMIGKVFGANALGIYSVSYEISNLPTSELVAPINRVSFPGYAKMGQTEVIAQSYLGLLGLIALLIVPVGVGIAAVADPLVRTLLGDKWLEAIPLIAILAVSGALTATQTNNTAVWVALGRPQKVSLVQGCYVAVLFPALYFFISRYGIVGAGYAYLFTQLVDVLIEMRVTRTMLAFSWASALRVVWRPLLGVTTMYLLVRELDAVLVSQPLILRLLTDSLTGAVVYCLVILALWRASGCPPGAEQLSLGRVKSVYAARRPARRVVSPH</sequence>
<keyword evidence="3" id="KW-1003">Cell membrane</keyword>
<proteinExistence type="inferred from homology"/>
<dbReference type="InterPro" id="IPR050833">
    <property type="entry name" value="Poly_Biosynth_Transport"/>
</dbReference>
<name>A0A4Y9SBB6_9BURK</name>
<dbReference type="CDD" id="cd13127">
    <property type="entry name" value="MATE_tuaB_like"/>
    <property type="match status" value="1"/>
</dbReference>
<dbReference type="Pfam" id="PF13440">
    <property type="entry name" value="Polysacc_synt_3"/>
    <property type="match status" value="1"/>
</dbReference>
<dbReference type="Proteomes" id="UP000297729">
    <property type="component" value="Unassembled WGS sequence"/>
</dbReference>
<keyword evidence="4 7" id="KW-0812">Transmembrane</keyword>
<dbReference type="OrthoDB" id="5486360at2"/>
<feature type="transmembrane region" description="Helical" evidence="7">
    <location>
        <begin position="44"/>
        <end position="68"/>
    </location>
</feature>
<keyword evidence="6 7" id="KW-0472">Membrane</keyword>
<evidence type="ECO:0000256" key="5">
    <source>
        <dbReference type="ARBA" id="ARBA00022989"/>
    </source>
</evidence>
<comment type="subcellular location">
    <subcellularLocation>
        <location evidence="1">Cell membrane</location>
        <topology evidence="1">Multi-pass membrane protein</topology>
    </subcellularLocation>
</comment>
<evidence type="ECO:0000256" key="7">
    <source>
        <dbReference type="SAM" id="Phobius"/>
    </source>
</evidence>
<reference evidence="8 9" key="1">
    <citation type="submission" date="2019-03" db="EMBL/GenBank/DDBJ databases">
        <title>Draft Genome Sequence of Duganella callidus sp. nov., a Novel Duganella Species Isolated from Cultivated Soil.</title>
        <authorList>
            <person name="Raths R."/>
            <person name="Peta V."/>
            <person name="Bucking H."/>
        </authorList>
    </citation>
    <scope>NUCLEOTIDE SEQUENCE [LARGE SCALE GENOMIC DNA]</scope>
    <source>
        <strain evidence="8 9">DN04</strain>
    </source>
</reference>
<dbReference type="EMBL" id="SPVG01000169">
    <property type="protein sequence ID" value="TFW19388.1"/>
    <property type="molecule type" value="Genomic_DNA"/>
</dbReference>
<feature type="transmembrane region" description="Helical" evidence="7">
    <location>
        <begin position="20"/>
        <end position="38"/>
    </location>
</feature>
<gene>
    <name evidence="8" type="ORF">E4L98_16450</name>
</gene>
<evidence type="ECO:0000256" key="3">
    <source>
        <dbReference type="ARBA" id="ARBA00022475"/>
    </source>
</evidence>
<feature type="transmembrane region" description="Helical" evidence="7">
    <location>
        <begin position="323"/>
        <end position="346"/>
    </location>
</feature>
<keyword evidence="5 7" id="KW-1133">Transmembrane helix</keyword>
<evidence type="ECO:0000313" key="9">
    <source>
        <dbReference type="Proteomes" id="UP000297729"/>
    </source>
</evidence>